<organism evidence="3 4">
    <name type="scientific">Paenibacillus donghaensis</name>
    <dbReference type="NCBI Taxonomy" id="414771"/>
    <lineage>
        <taxon>Bacteria</taxon>
        <taxon>Bacillati</taxon>
        <taxon>Bacillota</taxon>
        <taxon>Bacilli</taxon>
        <taxon>Bacillales</taxon>
        <taxon>Paenibacillaceae</taxon>
        <taxon>Paenibacillus</taxon>
    </lineage>
</organism>
<reference evidence="3 4" key="1">
    <citation type="submission" date="2017-06" db="EMBL/GenBank/DDBJ databases">
        <title>Complete genome sequence of Paenibacillus donghaensis KCTC 13049T isolated from East Sea sediment, South Korea.</title>
        <authorList>
            <person name="Jung B.K."/>
            <person name="Hong S.-J."/>
            <person name="Shin J.-H."/>
        </authorList>
    </citation>
    <scope>NUCLEOTIDE SEQUENCE [LARGE SCALE GENOMIC DNA]</scope>
    <source>
        <strain evidence="3 4">KCTC 13049</strain>
    </source>
</reference>
<sequence>MQAKLKVLLYAGAGYAAAVLTSPFLPELLSLLLPVAGAAYGLVEASLKRPRTNLPAEVLPAGPAQETVPAPPPLPEQKAGSNSGAANTAASPSPAAVLNGAAAPQIGPEFAPVVEYLSILEDMIISEGQKDTLDNEIVEKSLALFARLQRVIPLLQELNNGEINHTVRRLILKDLNGVINPFLRLGGEAKTRNRRMLLNGLRDVDAKISDIASTIEHKDLMELQTKAELIHQRYSSSEL</sequence>
<dbReference type="AlphaFoldDB" id="A0A2Z2KKM1"/>
<keyword evidence="2" id="KW-1133">Transmembrane helix</keyword>
<gene>
    <name evidence="3" type="ORF">B9T62_33860</name>
</gene>
<evidence type="ECO:0000313" key="4">
    <source>
        <dbReference type="Proteomes" id="UP000249890"/>
    </source>
</evidence>
<feature type="region of interest" description="Disordered" evidence="1">
    <location>
        <begin position="62"/>
        <end position="91"/>
    </location>
</feature>
<proteinExistence type="predicted"/>
<evidence type="ECO:0000256" key="1">
    <source>
        <dbReference type="SAM" id="MobiDB-lite"/>
    </source>
</evidence>
<name>A0A2Z2KKM1_9BACL</name>
<keyword evidence="2" id="KW-0812">Transmembrane</keyword>
<dbReference type="KEGG" id="pdh:B9T62_33860"/>
<evidence type="ECO:0000313" key="3">
    <source>
        <dbReference type="EMBL" id="ASA26587.1"/>
    </source>
</evidence>
<keyword evidence="4" id="KW-1185">Reference proteome</keyword>
<protein>
    <submittedName>
        <fullName evidence="3">Uncharacterized protein</fullName>
    </submittedName>
</protein>
<dbReference type="RefSeq" id="WP_087920531.1">
    <property type="nucleotide sequence ID" value="NZ_CP021780.1"/>
</dbReference>
<keyword evidence="2" id="KW-0472">Membrane</keyword>
<feature type="transmembrane region" description="Helical" evidence="2">
    <location>
        <begin position="7"/>
        <end position="25"/>
    </location>
</feature>
<dbReference type="OrthoDB" id="2381253at2"/>
<dbReference type="Proteomes" id="UP000249890">
    <property type="component" value="Chromosome"/>
</dbReference>
<feature type="compositionally biased region" description="Low complexity" evidence="1">
    <location>
        <begin position="79"/>
        <end position="91"/>
    </location>
</feature>
<evidence type="ECO:0000256" key="2">
    <source>
        <dbReference type="SAM" id="Phobius"/>
    </source>
</evidence>
<dbReference type="EMBL" id="CP021780">
    <property type="protein sequence ID" value="ASA26587.1"/>
    <property type="molecule type" value="Genomic_DNA"/>
</dbReference>
<accession>A0A2Z2KKM1</accession>